<dbReference type="EMBL" id="MCGH01000002">
    <property type="protein sequence ID" value="ODM07402.1"/>
    <property type="molecule type" value="Genomic_DNA"/>
</dbReference>
<dbReference type="AlphaFoldDB" id="A0A1E3AF94"/>
<dbReference type="Pfam" id="PF01915">
    <property type="entry name" value="Glyco_hydro_3_C"/>
    <property type="match status" value="1"/>
</dbReference>
<dbReference type="Gene3D" id="3.40.50.1700">
    <property type="entry name" value="Glycoside hydrolase family 3 C-terminal domain"/>
    <property type="match status" value="1"/>
</dbReference>
<dbReference type="InterPro" id="IPR013783">
    <property type="entry name" value="Ig-like_fold"/>
</dbReference>
<evidence type="ECO:0000256" key="1">
    <source>
        <dbReference type="ARBA" id="ARBA00005336"/>
    </source>
</evidence>
<dbReference type="SUPFAM" id="SSF51445">
    <property type="entry name" value="(Trans)glycosidases"/>
    <property type="match status" value="1"/>
</dbReference>
<proteinExistence type="inferred from homology"/>
<reference evidence="6 7" key="1">
    <citation type="submission" date="2016-07" db="EMBL/GenBank/DDBJ databases">
        <title>Characterization of isolates of Eisenbergiella tayi derived from blood cultures, using whole genome sequencing.</title>
        <authorList>
            <person name="Burdz T."/>
            <person name="Wiebe D."/>
            <person name="Huynh C."/>
            <person name="Bernard K."/>
        </authorList>
    </citation>
    <scope>NUCLEOTIDE SEQUENCE [LARGE SCALE GENOMIC DNA]</scope>
    <source>
        <strain evidence="6 7">NML 110608</strain>
    </source>
</reference>
<dbReference type="Proteomes" id="UP000094067">
    <property type="component" value="Unassembled WGS sequence"/>
</dbReference>
<dbReference type="InterPro" id="IPR002772">
    <property type="entry name" value="Glyco_hydro_3_C"/>
</dbReference>
<dbReference type="RefSeq" id="WP_069153057.1">
    <property type="nucleotide sequence ID" value="NZ_MCGH01000002.1"/>
</dbReference>
<keyword evidence="3" id="KW-0119">Carbohydrate metabolism</keyword>
<protein>
    <submittedName>
        <fullName evidence="6">Thermostable beta-glucosidase B</fullName>
        <ecNumber evidence="6">3.2.1.21</ecNumber>
    </submittedName>
</protein>
<keyword evidence="2 4" id="KW-0378">Hydrolase</keyword>
<sequence>MGKYYLDMEEYKRLARQAAAEGCVLLKNENNTLPVREGETVSVFGRIQFTYYKSGTGSGGLVNTRYVTGILDALRAEGSIRVNEELAGVYEAWCAEHPFDKGKGWGQEPWSQEEMPLDDKTAARAAQVSDAALVIIGRTAGEDQDTKAEPGSYLLTDKEKAMIRTVSRHFARTAVLLNVGNIIDMKWVEDCAPSAVLYVWQGGMEGGNGAADVLTGRVSPCGKLSDTIAASIEDYPSAAGFGDPYENIYAEDIYVGYRYFETAARDKVLYPFGFGLSYTEFAVTTEGFREEGEDILLQVRVKNTGDLAGKEVVQVYANPPQGRLGKPLRSLAAFRKTEVLQPDGEEILSFRISKKELASYDDSGVTGHKSCYVLEEGSYGLYVGTDVRSASFAGAFVQETLTVTERLEEALAPVTPFCRMKPVGEGDSFCMQEEAAPLRSVDLAQRILGNRPASPVCTGDRGILLGDVYDGRADMEDFLAQLTDEDLACIVRGEGMCSPKVTPGTAGAFGGVTDRLQHFGIPAGCCADGPSGIRMDCGTHAFSLPNGTSLACTFHEELVEKLFEKEGLELRRNRVDLLLGPGMNIHRNPLNGRNFEYFSEDPYLTGKMAAAQLKGMGKAGTSGTIKHFAGNNQEYSRNLANAVISERALREIYLKGFEIAVKEGKALSVMSTYGPVNGLWTAGSYDLLTTILRKEWGFDGLVMTDWWAKMNEEGEEGDTRNTAAMVRAQNDLYMVVSDAQANTGEDNTMEGLADGRITRGELLRSARNICRVLMRLPVMDRFLDRISEEELREQREGAGEDAQFLDLVYQEVGRDTALDISSLSTEKGASAVLGVKLLHKGVYAMQVTARCSAGELAQVPMSVFMNHGVVITFTMNGTDGEWVTRSADLGEFRFPHQYMKFYFGQSGLELGEIRMILKEEF</sequence>
<dbReference type="InterPro" id="IPR017853">
    <property type="entry name" value="GH"/>
</dbReference>
<dbReference type="InterPro" id="IPR026891">
    <property type="entry name" value="Fn3-like"/>
</dbReference>
<dbReference type="PANTHER" id="PTHR42715">
    <property type="entry name" value="BETA-GLUCOSIDASE"/>
    <property type="match status" value="1"/>
</dbReference>
<evidence type="ECO:0000313" key="6">
    <source>
        <dbReference type="EMBL" id="ODM07402.1"/>
    </source>
</evidence>
<dbReference type="InterPro" id="IPR001764">
    <property type="entry name" value="Glyco_hydro_3_N"/>
</dbReference>
<name>A0A1E3AF94_9FIRM</name>
<evidence type="ECO:0000259" key="5">
    <source>
        <dbReference type="SMART" id="SM01217"/>
    </source>
</evidence>
<comment type="similarity">
    <text evidence="1 4">Belongs to the glycosyl hydrolase 3 family.</text>
</comment>
<evidence type="ECO:0000256" key="3">
    <source>
        <dbReference type="ARBA" id="ARBA00023277"/>
    </source>
</evidence>
<comment type="caution">
    <text evidence="6">The sequence shown here is derived from an EMBL/GenBank/DDBJ whole genome shotgun (WGS) entry which is preliminary data.</text>
</comment>
<dbReference type="InterPro" id="IPR019800">
    <property type="entry name" value="Glyco_hydro_3_AS"/>
</dbReference>
<dbReference type="PROSITE" id="PS00775">
    <property type="entry name" value="GLYCOSYL_HYDROL_F3"/>
    <property type="match status" value="1"/>
</dbReference>
<dbReference type="InterPro" id="IPR036962">
    <property type="entry name" value="Glyco_hydro_3_N_sf"/>
</dbReference>
<dbReference type="Pfam" id="PF14310">
    <property type="entry name" value="Fn3-like"/>
    <property type="match status" value="1"/>
</dbReference>
<dbReference type="SMART" id="SM01217">
    <property type="entry name" value="Fn3_like"/>
    <property type="match status" value="1"/>
</dbReference>
<dbReference type="PATRIC" id="fig|1432052.4.peg.3667"/>
<evidence type="ECO:0000256" key="4">
    <source>
        <dbReference type="RuleBase" id="RU361161"/>
    </source>
</evidence>
<dbReference type="Gene3D" id="2.60.40.10">
    <property type="entry name" value="Immunoglobulins"/>
    <property type="match status" value="1"/>
</dbReference>
<dbReference type="GO" id="GO:0005975">
    <property type="term" value="P:carbohydrate metabolic process"/>
    <property type="evidence" value="ECO:0007669"/>
    <property type="project" value="InterPro"/>
</dbReference>
<dbReference type="EC" id="3.2.1.21" evidence="6"/>
<evidence type="ECO:0000313" key="7">
    <source>
        <dbReference type="Proteomes" id="UP000094067"/>
    </source>
</evidence>
<feature type="domain" description="Fibronectin type III-like" evidence="5">
    <location>
        <begin position="311"/>
        <end position="387"/>
    </location>
</feature>
<evidence type="ECO:0000256" key="2">
    <source>
        <dbReference type="ARBA" id="ARBA00022801"/>
    </source>
</evidence>
<dbReference type="InterPro" id="IPR036881">
    <property type="entry name" value="Glyco_hydro_3_C_sf"/>
</dbReference>
<keyword evidence="4 6" id="KW-0326">Glycosidase</keyword>
<organism evidence="6 7">
    <name type="scientific">Eisenbergiella tayi</name>
    <dbReference type="NCBI Taxonomy" id="1432052"/>
    <lineage>
        <taxon>Bacteria</taxon>
        <taxon>Bacillati</taxon>
        <taxon>Bacillota</taxon>
        <taxon>Clostridia</taxon>
        <taxon>Lachnospirales</taxon>
        <taxon>Lachnospiraceae</taxon>
        <taxon>Eisenbergiella</taxon>
    </lineage>
</organism>
<accession>A0A1E3AF94</accession>
<dbReference type="PANTHER" id="PTHR42715:SF10">
    <property type="entry name" value="BETA-GLUCOSIDASE"/>
    <property type="match status" value="1"/>
</dbReference>
<dbReference type="Pfam" id="PF00933">
    <property type="entry name" value="Glyco_hydro_3"/>
    <property type="match status" value="1"/>
</dbReference>
<dbReference type="PRINTS" id="PR00133">
    <property type="entry name" value="GLHYDRLASE3"/>
</dbReference>
<dbReference type="SUPFAM" id="SSF52279">
    <property type="entry name" value="Beta-D-glucan exohydrolase, C-terminal domain"/>
    <property type="match status" value="1"/>
</dbReference>
<dbReference type="Gene3D" id="3.20.20.300">
    <property type="entry name" value="Glycoside hydrolase, family 3, N-terminal domain"/>
    <property type="match status" value="1"/>
</dbReference>
<dbReference type="GO" id="GO:0008422">
    <property type="term" value="F:beta-glucosidase activity"/>
    <property type="evidence" value="ECO:0007669"/>
    <property type="project" value="UniProtKB-EC"/>
</dbReference>
<gene>
    <name evidence="6" type="primary">bglB_5</name>
    <name evidence="6" type="ORF">BEI61_03292</name>
</gene>
<dbReference type="InterPro" id="IPR050288">
    <property type="entry name" value="Cellulose_deg_GH3"/>
</dbReference>